<comment type="caution">
    <text evidence="6">The sequence shown here is derived from an EMBL/GenBank/DDBJ whole genome shotgun (WGS) entry which is preliminary data.</text>
</comment>
<dbReference type="OrthoDB" id="241340at2759"/>
<organism evidence="6 7">
    <name type="scientific">Chlamydomonas schloesseri</name>
    <dbReference type="NCBI Taxonomy" id="2026947"/>
    <lineage>
        <taxon>Eukaryota</taxon>
        <taxon>Viridiplantae</taxon>
        <taxon>Chlorophyta</taxon>
        <taxon>core chlorophytes</taxon>
        <taxon>Chlorophyceae</taxon>
        <taxon>CS clade</taxon>
        <taxon>Chlamydomonadales</taxon>
        <taxon>Chlamydomonadaceae</taxon>
        <taxon>Chlamydomonas</taxon>
    </lineage>
</organism>
<evidence type="ECO:0000256" key="4">
    <source>
        <dbReference type="SAM" id="SignalP"/>
    </source>
</evidence>
<dbReference type="InterPro" id="IPR001537">
    <property type="entry name" value="SpoU_MeTrfase"/>
</dbReference>
<dbReference type="InterPro" id="IPR029028">
    <property type="entry name" value="Alpha/beta_knot_MTases"/>
</dbReference>
<dbReference type="InterPro" id="IPR044748">
    <property type="entry name" value="Trm3/TARBP1_C"/>
</dbReference>
<keyword evidence="2" id="KW-0808">Transferase</keyword>
<feature type="domain" description="tRNA/rRNA methyltransferase SpoU type" evidence="5">
    <location>
        <begin position="396"/>
        <end position="537"/>
    </location>
</feature>
<evidence type="ECO:0000256" key="2">
    <source>
        <dbReference type="ARBA" id="ARBA00022679"/>
    </source>
</evidence>
<protein>
    <recommendedName>
        <fullName evidence="5">tRNA/rRNA methyltransferase SpoU type domain-containing protein</fullName>
    </recommendedName>
</protein>
<keyword evidence="1" id="KW-0489">Methyltransferase</keyword>
<feature type="chain" id="PRO_5032790959" description="tRNA/rRNA methyltransferase SpoU type domain-containing protein" evidence="4">
    <location>
        <begin position="24"/>
        <end position="554"/>
    </location>
</feature>
<gene>
    <name evidence="6" type="ORF">HYH02_002876</name>
</gene>
<dbReference type="CDD" id="cd18091">
    <property type="entry name" value="SpoU-like_TRM3-like"/>
    <property type="match status" value="1"/>
</dbReference>
<dbReference type="AlphaFoldDB" id="A0A835WST5"/>
<dbReference type="InterPro" id="IPR029026">
    <property type="entry name" value="tRNA_m1G_MTases_N"/>
</dbReference>
<evidence type="ECO:0000256" key="1">
    <source>
        <dbReference type="ARBA" id="ARBA00022603"/>
    </source>
</evidence>
<evidence type="ECO:0000313" key="6">
    <source>
        <dbReference type="EMBL" id="KAG2452643.1"/>
    </source>
</evidence>
<evidence type="ECO:0000259" key="5">
    <source>
        <dbReference type="Pfam" id="PF00588"/>
    </source>
</evidence>
<feature type="signal peptide" evidence="4">
    <location>
        <begin position="1"/>
        <end position="23"/>
    </location>
</feature>
<dbReference type="SUPFAM" id="SSF75217">
    <property type="entry name" value="alpha/beta knot"/>
    <property type="match status" value="1"/>
</dbReference>
<proteinExistence type="predicted"/>
<keyword evidence="4" id="KW-0732">Signal</keyword>
<dbReference type="InterPro" id="IPR045330">
    <property type="entry name" value="TRM3/TARBP1"/>
</dbReference>
<keyword evidence="7" id="KW-1185">Reference proteome</keyword>
<sequence length="554" mass="56623">MGFKHSVWGSSLLLAAAAAPVSAAGLAPALRLLAEVPPATLEPGGEMREAARSYLLRRRVIIFGESPMWEEAAGRGPGQQQARAQAAASSSSSASPAPTGAASSSSTSRAAADGSGGAAPAPPAAGPEDEDVGDYGAPPPPDPAHPALAAGRLLWRQLLGVALTDPQLSTDQVRNGSELHRQKTITFMSTNTDLVRLRRNIGDPILEWSPAGMAHPARVFASGAAGVCLAGSPHEQATFEGAPPTLVDRVQAFLIWERHRLREELSEREVERLYASQDPSAFAGVADAAASSSGGAGASAGGKKQQQQGAAAAAAAAAATEATAAAAAGGGIGDFQRKITPEALLAELGPGAGGAAGAAADGEGGGGGLAGLLLEGEDEAGDWKAASASASRRHDILLVASLIDKVPNLAGLARTCEVLGAGRLVLVDTAVAKDPLFTSISVTAEQWLPMEEVKPAALLAWLERKAAEGYTLVGLEQTAESVRLPDYQWPERAVLVLGREKEGIPPEVLSLLDAALEVPQRGIIRSLNVHVTGAIALCDYVRKQRSGGPRGGVK</sequence>
<dbReference type="GO" id="GO:0016423">
    <property type="term" value="F:tRNA (guanine) methyltransferase activity"/>
    <property type="evidence" value="ECO:0007669"/>
    <property type="project" value="InterPro"/>
</dbReference>
<name>A0A835WST5_9CHLO</name>
<dbReference type="PANTHER" id="PTHR12029">
    <property type="entry name" value="RNA METHYLTRANSFERASE"/>
    <property type="match status" value="1"/>
</dbReference>
<dbReference type="PANTHER" id="PTHR12029:SF11">
    <property type="entry name" value="METHYLTRANSFERASE TARBP1-RELATED"/>
    <property type="match status" value="1"/>
</dbReference>
<dbReference type="EMBL" id="JAEHOD010000005">
    <property type="protein sequence ID" value="KAG2452643.1"/>
    <property type="molecule type" value="Genomic_DNA"/>
</dbReference>
<dbReference type="Pfam" id="PF00588">
    <property type="entry name" value="SpoU_methylase"/>
    <property type="match status" value="1"/>
</dbReference>
<reference evidence="6" key="1">
    <citation type="journal article" date="2020" name="bioRxiv">
        <title>Comparative genomics of Chlamydomonas.</title>
        <authorList>
            <person name="Craig R.J."/>
            <person name="Hasan A.R."/>
            <person name="Ness R.W."/>
            <person name="Keightley P.D."/>
        </authorList>
    </citation>
    <scope>NUCLEOTIDE SEQUENCE</scope>
    <source>
        <strain evidence="6">CCAP 11/173</strain>
    </source>
</reference>
<evidence type="ECO:0000256" key="3">
    <source>
        <dbReference type="SAM" id="MobiDB-lite"/>
    </source>
</evidence>
<accession>A0A835WST5</accession>
<dbReference type="GO" id="GO:0030488">
    <property type="term" value="P:tRNA methylation"/>
    <property type="evidence" value="ECO:0007669"/>
    <property type="project" value="InterPro"/>
</dbReference>
<feature type="compositionally biased region" description="Low complexity" evidence="3">
    <location>
        <begin position="78"/>
        <end position="113"/>
    </location>
</feature>
<dbReference type="Proteomes" id="UP000613740">
    <property type="component" value="Unassembled WGS sequence"/>
</dbReference>
<dbReference type="GO" id="GO:0003723">
    <property type="term" value="F:RNA binding"/>
    <property type="evidence" value="ECO:0007669"/>
    <property type="project" value="InterPro"/>
</dbReference>
<evidence type="ECO:0000313" key="7">
    <source>
        <dbReference type="Proteomes" id="UP000613740"/>
    </source>
</evidence>
<feature type="region of interest" description="Disordered" evidence="3">
    <location>
        <begin position="71"/>
        <end position="147"/>
    </location>
</feature>
<dbReference type="Gene3D" id="3.40.1280.10">
    <property type="match status" value="1"/>
</dbReference>